<name>A0ABY9CDQ2_VITVI</name>
<dbReference type="InterPro" id="IPR002093">
    <property type="entry name" value="BRCA2_repeat"/>
</dbReference>
<dbReference type="InterPro" id="IPR015252">
    <property type="entry name" value="BRCA2_hlx"/>
</dbReference>
<dbReference type="PANTHER" id="PTHR11289:SF0">
    <property type="entry name" value="BREAST CANCER TYPE 2 SUSCEPTIBILITY PROTEIN"/>
    <property type="match status" value="1"/>
</dbReference>
<dbReference type="InterPro" id="IPR012340">
    <property type="entry name" value="NA-bd_OB-fold"/>
</dbReference>
<keyword evidence="5" id="KW-0234">DNA repair</keyword>
<keyword evidence="9" id="KW-1185">Reference proteome</keyword>
<dbReference type="SUPFAM" id="SSF81878">
    <property type="entry name" value="BRCA2 tower domain"/>
    <property type="match status" value="1"/>
</dbReference>
<keyword evidence="3" id="KW-0238">DNA-binding</keyword>
<evidence type="ECO:0000313" key="9">
    <source>
        <dbReference type="Proteomes" id="UP001227230"/>
    </source>
</evidence>
<keyword evidence="4" id="KW-0233">DNA recombination</keyword>
<dbReference type="InterPro" id="IPR036315">
    <property type="entry name" value="BRCA2_hlx_sf"/>
</dbReference>
<feature type="compositionally biased region" description="Basic and acidic residues" evidence="6">
    <location>
        <begin position="280"/>
        <end position="297"/>
    </location>
</feature>
<evidence type="ECO:0000256" key="6">
    <source>
        <dbReference type="SAM" id="MobiDB-lite"/>
    </source>
</evidence>
<dbReference type="Pfam" id="PF09103">
    <property type="entry name" value="BRCA-2_OB1"/>
    <property type="match status" value="1"/>
</dbReference>
<protein>
    <recommendedName>
        <fullName evidence="7">Tower domain-containing protein</fullName>
    </recommendedName>
</protein>
<dbReference type="InterPro" id="IPR015187">
    <property type="entry name" value="BRCA2_OB_1"/>
</dbReference>
<dbReference type="EMBL" id="CP126655">
    <property type="protein sequence ID" value="WJZ92872.1"/>
    <property type="molecule type" value="Genomic_DNA"/>
</dbReference>
<dbReference type="PANTHER" id="PTHR11289">
    <property type="entry name" value="BREAST CANCER TYPE 2 SUSCEPTIBILITY PROTEIN BRCA2"/>
    <property type="match status" value="1"/>
</dbReference>
<dbReference type="InterPro" id="IPR015205">
    <property type="entry name" value="Tower_dom"/>
</dbReference>
<dbReference type="SMART" id="SM01341">
    <property type="entry name" value="Tower"/>
    <property type="match status" value="1"/>
</dbReference>
<evidence type="ECO:0000259" key="7">
    <source>
        <dbReference type="SMART" id="SM01341"/>
    </source>
</evidence>
<evidence type="ECO:0000256" key="5">
    <source>
        <dbReference type="ARBA" id="ARBA00023204"/>
    </source>
</evidence>
<gene>
    <name evidence="8" type="ORF">VitviT2T_011846</name>
</gene>
<evidence type="ECO:0000256" key="1">
    <source>
        <dbReference type="ARBA" id="ARBA00022737"/>
    </source>
</evidence>
<keyword evidence="1" id="KW-0677">Repeat</keyword>
<dbReference type="Proteomes" id="UP001227230">
    <property type="component" value="Chromosome 8"/>
</dbReference>
<dbReference type="InterPro" id="IPR015525">
    <property type="entry name" value="BRCA2"/>
</dbReference>
<dbReference type="Gene3D" id="2.40.50.140">
    <property type="entry name" value="Nucleic acid-binding proteins"/>
    <property type="match status" value="3"/>
</dbReference>
<dbReference type="CDD" id="cd04493">
    <property type="entry name" value="BRCA2DBD_OB1"/>
    <property type="match status" value="1"/>
</dbReference>
<evidence type="ECO:0000256" key="2">
    <source>
        <dbReference type="ARBA" id="ARBA00022763"/>
    </source>
</evidence>
<evidence type="ECO:0000256" key="3">
    <source>
        <dbReference type="ARBA" id="ARBA00023125"/>
    </source>
</evidence>
<feature type="domain" description="Tower" evidence="7">
    <location>
        <begin position="746"/>
        <end position="787"/>
    </location>
</feature>
<organism evidence="8 9">
    <name type="scientific">Vitis vinifera</name>
    <name type="common">Grape</name>
    <dbReference type="NCBI Taxonomy" id="29760"/>
    <lineage>
        <taxon>Eukaryota</taxon>
        <taxon>Viridiplantae</taxon>
        <taxon>Streptophyta</taxon>
        <taxon>Embryophyta</taxon>
        <taxon>Tracheophyta</taxon>
        <taxon>Spermatophyta</taxon>
        <taxon>Magnoliopsida</taxon>
        <taxon>eudicotyledons</taxon>
        <taxon>Gunneridae</taxon>
        <taxon>Pentapetalae</taxon>
        <taxon>rosids</taxon>
        <taxon>Vitales</taxon>
        <taxon>Vitaceae</taxon>
        <taxon>Viteae</taxon>
        <taxon>Vitis</taxon>
    </lineage>
</organism>
<feature type="region of interest" description="Disordered" evidence="6">
    <location>
        <begin position="184"/>
        <end position="203"/>
    </location>
</feature>
<accession>A0ABY9CDQ2</accession>
<proteinExistence type="predicted"/>
<keyword evidence="2" id="KW-0227">DNA damage</keyword>
<dbReference type="Pfam" id="PF09169">
    <property type="entry name" value="BRCA-2_helical"/>
    <property type="match status" value="1"/>
</dbReference>
<evidence type="ECO:0000256" key="4">
    <source>
        <dbReference type="ARBA" id="ARBA00023172"/>
    </source>
</evidence>
<reference evidence="8 9" key="1">
    <citation type="journal article" date="2023" name="Hortic Res">
        <title>The complete reference genome for grapevine (Vitis vinifera L.) genetics and breeding.</title>
        <authorList>
            <person name="Shi X."/>
            <person name="Cao S."/>
            <person name="Wang X."/>
            <person name="Huang S."/>
            <person name="Wang Y."/>
            <person name="Liu Z."/>
            <person name="Liu W."/>
            <person name="Leng X."/>
            <person name="Peng Y."/>
            <person name="Wang N."/>
            <person name="Wang Y."/>
            <person name="Ma Z."/>
            <person name="Xu X."/>
            <person name="Zhang F."/>
            <person name="Xue H."/>
            <person name="Zhong H."/>
            <person name="Wang Y."/>
            <person name="Zhang K."/>
            <person name="Velt A."/>
            <person name="Avia K."/>
            <person name="Holtgrawe D."/>
            <person name="Grimplet J."/>
            <person name="Matus J.T."/>
            <person name="Ware D."/>
            <person name="Wu X."/>
            <person name="Wang H."/>
            <person name="Liu C."/>
            <person name="Fang Y."/>
            <person name="Rustenholz C."/>
            <person name="Cheng Z."/>
            <person name="Xiao H."/>
            <person name="Zhou Y."/>
        </authorList>
    </citation>
    <scope>NUCLEOTIDE SEQUENCE [LARGE SCALE GENOMIC DNA]</scope>
    <source>
        <strain evidence="9">cv. Pinot noir / PN40024</strain>
        <tissue evidence="8">Leaf</tissue>
    </source>
</reference>
<dbReference type="PROSITE" id="PS50138">
    <property type="entry name" value="BRCA2_REPEAT"/>
    <property type="match status" value="1"/>
</dbReference>
<sequence>MSTWQIFSDSDNDFRWEISDAQSLTKPVEEASGAPIQPYDSTSRLPSMVDLLLQGCSKILENDGPCVESPPMFRTGLGKSVTVKQSSIAKALSVLGDDDFGAGGQDHDRDNGCGFSNSLFQTGSGKMVNISSAGLVRAKTLLGLEENSNHHSCQEHITKQSVMDGLDGGQNSSCLEMQEDLNSIKSEDAKPVPRPFSTSTSWRTESINEAVPHLKQSEMYNPAPNPPPIKFHTAGGRSISVSSDALQRARSLLGDPELGTSLNEGDEDDMISSFLKGSFRDASSDKENDSDTSLSHHEKAKSKHTSKSFISPIRLFPNRVQSSVMPENTYSGSNLIKKYADDSKITCPQEPLSNRLCAPHTIIDNSVANGNCSINKPLGRSSGGPLVDVSNRIGTLLTNKKQTITEKRRLGRRSSISPFKRPRSSKFCPPLNSNVSFVPNGLSTLASEDTCCRKRVSTRYPFHAPRMYIKEYFGVLPFNKNVLEHLSDEVRWMNPDNAEKYMFPDEYGLGFIGVDDLYQRLAQSGASMQYASKEWIANHYKWIIWKLACYERFYPAKHMGRFLTMSNVLEELKYRYEREVNHGHRSAIKRILEGDASPSTMVVLCVSAIHSTCDMKIGTHSVSINGSENSNAAKVELTDGWYSIDAFLDALLSKQLFAGKLFIGQKLRIWGAGLCGWVGPVSPLETSKTAGLLVHINGTYRAHWADRLGFCKGVGPPLAFRCIKSNGGPVPQTLVRVTRIYPILYKERLSNGGSIVRSVRMETKMMQLYNHRCSTVVEGIISEFQRGTRDSCINNDNDSEEGAKIFEILESAAEPEVLMAEMTSEQLASFTSYQAKLEAIRQSDLQKSIEMALEGAGLSTREVTPFMRVRVVGLTCKSYEGKIHHKEGLITIWNPTEKQQFELVEGQAYAVAGLMPLNSDSETLYLQARGSTTKWNPLSPLAIEHFEPFLNPRKSVLLSNLGEIPLSSEFDIAALVVYVGEVYTAAHQKKQWVFVTDGSVSELGSEEASNCLLAISFCSPSVDDSFAPVNSNLEGSTVGFVNLIKRAKDQMNQLWVAEATENSDYFFSFDLPHCYHLKNAAASAERWAKISSLTIEKLKEKVLFIIGDCKG</sequence>
<dbReference type="Pfam" id="PF00634">
    <property type="entry name" value="BRCA2"/>
    <property type="match status" value="3"/>
</dbReference>
<dbReference type="SUPFAM" id="SSF81872">
    <property type="entry name" value="BRCA2 helical domain"/>
    <property type="match status" value="1"/>
</dbReference>
<evidence type="ECO:0000313" key="8">
    <source>
        <dbReference type="EMBL" id="WJZ92872.1"/>
    </source>
</evidence>
<feature type="region of interest" description="Disordered" evidence="6">
    <location>
        <begin position="280"/>
        <end position="307"/>
    </location>
</feature>
<dbReference type="Gene3D" id="6.10.70.10">
    <property type="match status" value="1"/>
</dbReference>
<dbReference type="SUPFAM" id="SSF50249">
    <property type="entry name" value="Nucleic acid-binding proteins"/>
    <property type="match status" value="3"/>
</dbReference>